<evidence type="ECO:0000256" key="3">
    <source>
        <dbReference type="ARBA" id="ARBA00012438"/>
    </source>
</evidence>
<evidence type="ECO:0000259" key="21">
    <source>
        <dbReference type="PROSITE" id="PS50109"/>
    </source>
</evidence>
<evidence type="ECO:0000259" key="23">
    <source>
        <dbReference type="PROSITE" id="PS50112"/>
    </source>
</evidence>
<keyword evidence="7" id="KW-0812">Transmembrane</keyword>
<keyword evidence="6" id="KW-0808">Transferase</keyword>
<dbReference type="EC" id="2.7.13.3" evidence="3"/>
<dbReference type="InterPro" id="IPR001789">
    <property type="entry name" value="Sig_transdc_resp-reg_receiver"/>
</dbReference>
<evidence type="ECO:0000256" key="14">
    <source>
        <dbReference type="ARBA" id="ARBA00023026"/>
    </source>
</evidence>
<dbReference type="Proteomes" id="UP000197446">
    <property type="component" value="Unassembled WGS sequence"/>
</dbReference>
<dbReference type="PANTHER" id="PTHR45339">
    <property type="entry name" value="HYBRID SIGNAL TRANSDUCTION HISTIDINE KINASE J"/>
    <property type="match status" value="1"/>
</dbReference>
<evidence type="ECO:0000259" key="26">
    <source>
        <dbReference type="PROSITE" id="PS50894"/>
    </source>
</evidence>
<evidence type="ECO:0000256" key="4">
    <source>
        <dbReference type="ARBA" id="ARBA00022475"/>
    </source>
</evidence>
<dbReference type="GO" id="GO:0005524">
    <property type="term" value="F:ATP binding"/>
    <property type="evidence" value="ECO:0007669"/>
    <property type="project" value="UniProtKB-KW"/>
</dbReference>
<dbReference type="CDD" id="cd16922">
    <property type="entry name" value="HATPase_EvgS-ArcB-TorS-like"/>
    <property type="match status" value="1"/>
</dbReference>
<dbReference type="InterPro" id="IPR036890">
    <property type="entry name" value="HATPase_C_sf"/>
</dbReference>
<dbReference type="GO" id="GO:0005886">
    <property type="term" value="C:plasma membrane"/>
    <property type="evidence" value="ECO:0007669"/>
    <property type="project" value="UniProtKB-SubCell"/>
</dbReference>
<comment type="function">
    <text evidence="16">Member of the two-component regulatory system BvgS/BvgA. Phosphorylates BvgA via a four-step phosphorelay in response to environmental signals.</text>
</comment>
<keyword evidence="5 19" id="KW-0597">Phosphoprotein</keyword>
<comment type="caution">
    <text evidence="27">The sequence shown here is derived from an EMBL/GenBank/DDBJ whole genome shotgun (WGS) entry which is preliminary data.</text>
</comment>
<dbReference type="InterPro" id="IPR036097">
    <property type="entry name" value="HisK_dim/P_sf"/>
</dbReference>
<feature type="domain" description="PAS" evidence="23">
    <location>
        <begin position="355"/>
        <end position="425"/>
    </location>
</feature>
<dbReference type="SUPFAM" id="SSF55874">
    <property type="entry name" value="ATPase domain of HSP90 chaperone/DNA topoisomerase II/histidine kinase"/>
    <property type="match status" value="1"/>
</dbReference>
<evidence type="ECO:0000256" key="18">
    <source>
        <dbReference type="PROSITE-ProRule" id="PRU00110"/>
    </source>
</evidence>
<dbReference type="SMART" id="SM00387">
    <property type="entry name" value="HATPase_c"/>
    <property type="match status" value="1"/>
</dbReference>
<dbReference type="Pfam" id="PF08448">
    <property type="entry name" value="PAS_4"/>
    <property type="match status" value="1"/>
</dbReference>
<dbReference type="AlphaFoldDB" id="A0A254N0N7"/>
<evidence type="ECO:0000256" key="2">
    <source>
        <dbReference type="ARBA" id="ARBA00004651"/>
    </source>
</evidence>
<evidence type="ECO:0000256" key="20">
    <source>
        <dbReference type="SAM" id="Coils"/>
    </source>
</evidence>
<feature type="domain" description="Response regulatory" evidence="22">
    <location>
        <begin position="765"/>
        <end position="882"/>
    </location>
</feature>
<comment type="subcellular location">
    <subcellularLocation>
        <location evidence="2">Cell membrane</location>
        <topology evidence="2">Multi-pass membrane protein</topology>
    </subcellularLocation>
</comment>
<dbReference type="PROSITE" id="PS50110">
    <property type="entry name" value="RESPONSE_REGULATORY"/>
    <property type="match status" value="1"/>
</dbReference>
<comment type="catalytic activity">
    <reaction evidence="1">
        <text>ATP + protein L-histidine = ADP + protein N-phospho-L-histidine.</text>
        <dbReference type="EC" id="2.7.13.3"/>
    </reaction>
</comment>
<dbReference type="InterPro" id="IPR035965">
    <property type="entry name" value="PAS-like_dom_sf"/>
</dbReference>
<evidence type="ECO:0000256" key="11">
    <source>
        <dbReference type="ARBA" id="ARBA00022840"/>
    </source>
</evidence>
<keyword evidence="20" id="KW-0175">Coiled coil</keyword>
<dbReference type="Gene3D" id="3.30.450.20">
    <property type="entry name" value="PAS domain"/>
    <property type="match status" value="1"/>
</dbReference>
<dbReference type="Pfam" id="PF01627">
    <property type="entry name" value="Hpt"/>
    <property type="match status" value="1"/>
</dbReference>
<dbReference type="Pfam" id="PF03924">
    <property type="entry name" value="CHASE"/>
    <property type="match status" value="1"/>
</dbReference>
<keyword evidence="13" id="KW-0902">Two-component regulatory system</keyword>
<protein>
    <recommendedName>
        <fullName evidence="17">Virulence sensor protein BvgS</fullName>
        <ecNumber evidence="3">2.7.13.3</ecNumber>
    </recommendedName>
</protein>
<dbReference type="Pfam" id="PF00072">
    <property type="entry name" value="Response_reg"/>
    <property type="match status" value="1"/>
</dbReference>
<dbReference type="Gene3D" id="1.20.120.160">
    <property type="entry name" value="HPT domain"/>
    <property type="match status" value="1"/>
</dbReference>
<dbReference type="CDD" id="cd00082">
    <property type="entry name" value="HisKA"/>
    <property type="match status" value="1"/>
</dbReference>
<dbReference type="PANTHER" id="PTHR45339:SF1">
    <property type="entry name" value="HYBRID SIGNAL TRANSDUCTION HISTIDINE KINASE J"/>
    <property type="match status" value="1"/>
</dbReference>
<gene>
    <name evidence="27" type="ORF">CDO81_24470</name>
</gene>
<accession>A0A254N0N7</accession>
<evidence type="ECO:0000256" key="17">
    <source>
        <dbReference type="ARBA" id="ARBA00070152"/>
    </source>
</evidence>
<dbReference type="FunFam" id="1.10.287.130:FF:000004">
    <property type="entry name" value="Ethylene receptor 1"/>
    <property type="match status" value="1"/>
</dbReference>
<evidence type="ECO:0000256" key="1">
    <source>
        <dbReference type="ARBA" id="ARBA00000085"/>
    </source>
</evidence>
<dbReference type="SMART" id="SM00091">
    <property type="entry name" value="PAS"/>
    <property type="match status" value="1"/>
</dbReference>
<feature type="modified residue" description="Phosphohistidine" evidence="18">
    <location>
        <position position="959"/>
    </location>
</feature>
<organism evidence="27 28">
    <name type="scientific">Roseateles puraquae</name>
    <dbReference type="NCBI Taxonomy" id="431059"/>
    <lineage>
        <taxon>Bacteria</taxon>
        <taxon>Pseudomonadati</taxon>
        <taxon>Pseudomonadota</taxon>
        <taxon>Betaproteobacteria</taxon>
        <taxon>Burkholderiales</taxon>
        <taxon>Sphaerotilaceae</taxon>
        <taxon>Roseateles</taxon>
    </lineage>
</organism>
<evidence type="ECO:0000256" key="7">
    <source>
        <dbReference type="ARBA" id="ARBA00022692"/>
    </source>
</evidence>
<evidence type="ECO:0000256" key="15">
    <source>
        <dbReference type="ARBA" id="ARBA00023136"/>
    </source>
</evidence>
<feature type="modified residue" description="4-aspartylphosphate" evidence="19">
    <location>
        <position position="815"/>
    </location>
</feature>
<evidence type="ECO:0000259" key="22">
    <source>
        <dbReference type="PROSITE" id="PS50110"/>
    </source>
</evidence>
<keyword evidence="10" id="KW-0418">Kinase</keyword>
<feature type="coiled-coil region" evidence="20">
    <location>
        <begin position="469"/>
        <end position="517"/>
    </location>
</feature>
<dbReference type="PROSITE" id="PS50894">
    <property type="entry name" value="HPT"/>
    <property type="match status" value="1"/>
</dbReference>
<keyword evidence="12" id="KW-1133">Transmembrane helix</keyword>
<evidence type="ECO:0000259" key="25">
    <source>
        <dbReference type="PROSITE" id="PS50839"/>
    </source>
</evidence>
<dbReference type="SMART" id="SM00388">
    <property type="entry name" value="HisKA"/>
    <property type="match status" value="1"/>
</dbReference>
<evidence type="ECO:0000313" key="28">
    <source>
        <dbReference type="Proteomes" id="UP000197446"/>
    </source>
</evidence>
<evidence type="ECO:0000256" key="16">
    <source>
        <dbReference type="ARBA" id="ARBA00058004"/>
    </source>
</evidence>
<sequence>MPGLTMTSFWQRSRKALAPGPRALAVMAVMLATGLFTASLAYIAQLQNNRADAATRFEALANRVTFEVGERLRRYEYGLRGARGVVLAGNGTTTREAFQRYADSRQIEREFPGARGFGVIWRVAEADQPGFVHRMQAGGLENFSVRQFEPHGGERYVITLVEPLARNREAIGLDIASELRRRDAADLAAVSGKATLSAPITLVQASGSTSRGLLLLLPIYQPGAPTGTPHERENALIGWSYAPLLVDDVMQGLDVDEDQFSLDLYDREADATTAFHSARPDSVMADDALEVRLPMTLYGRTWDVRLRPSPAFLAALKQPSPATEALEALVLGLACSGLIAALLQLMDRTRGQRLEQARRAAIVEGSSDAVIVQNLDGVITDWNGGAARLFGYPIEQAKGRTATELLLPQGLEREDEDIRRTVAGGDRVQVFETLRRASDGTLIPVSITASPIHDANGVVVGAAKILRDVREARAAEQRMRELNASLEDQVRERTAMLEAAMQQAREANEAKSRFLANMSHEIRTPMNAVMGLSHVLGKTALDDDQTGLLARIQVASKGLLSIINDVLDLSKIEAGEMRLEAAPFDIDAVVRDVASLISVAAEDKGIGFEVMVLGDAPRTLVGDSTRLRQVLLNLLSNAVKFTSTGGVRLQVQLTAVAAATGPAADVSLRVTDTGIGIPAEVQGQLFQPFVQADTSTTRRFGGTGLGLSIVRQLVALMSGQINLQSAPGKGSEFRVDLQLPVSQEALTADVTAVPVPRGQGLTGLRLLVVDDIDMNREVASRLLRSEGADVVLSVNGQEALATLATGATFDAVLMDVQMPVLDGLSATRRIRATPGLLALPVIGLTAGVGADEQQLGLSAGMNAIVGKPFDPEHLVATIRRLRAGQPAASGPQDATAAASPCPPEWPRLAGMDAERAYRQLKGDTRLLGRLLDHVLATLRELPPEALSVAPHATLTARLHDLKGTAGTLAATTLQTLAAQAERLLRAGDTTQARPVLAKMAALRPGFEAERARLPAAPAADADAGTSAPLSAQALHAWQRQLKANDLQALDSFQPLRPALRRQLGDLAFARLVQHVESLAFDAAVQVLEDAGLVTSSEPQQSAEVHGA</sequence>
<keyword evidence="4" id="KW-1003">Cell membrane</keyword>
<dbReference type="PROSITE" id="PS50839">
    <property type="entry name" value="CHASE"/>
    <property type="match status" value="1"/>
</dbReference>
<keyword evidence="28" id="KW-1185">Reference proteome</keyword>
<evidence type="ECO:0000256" key="19">
    <source>
        <dbReference type="PROSITE-ProRule" id="PRU00169"/>
    </source>
</evidence>
<dbReference type="InterPro" id="IPR042240">
    <property type="entry name" value="CHASE_sf"/>
</dbReference>
<evidence type="ECO:0000256" key="8">
    <source>
        <dbReference type="ARBA" id="ARBA00022729"/>
    </source>
</evidence>
<dbReference type="Gene3D" id="3.30.450.350">
    <property type="entry name" value="CHASE domain"/>
    <property type="match status" value="1"/>
</dbReference>
<dbReference type="SMART" id="SM01079">
    <property type="entry name" value="CHASE"/>
    <property type="match status" value="1"/>
</dbReference>
<dbReference type="NCBIfam" id="TIGR00229">
    <property type="entry name" value="sensory_box"/>
    <property type="match status" value="1"/>
</dbReference>
<dbReference type="SUPFAM" id="SSF47384">
    <property type="entry name" value="Homodimeric domain of signal transducing histidine kinase"/>
    <property type="match status" value="1"/>
</dbReference>
<dbReference type="Pfam" id="PF02518">
    <property type="entry name" value="HATPase_c"/>
    <property type="match status" value="1"/>
</dbReference>
<evidence type="ECO:0000256" key="12">
    <source>
        <dbReference type="ARBA" id="ARBA00022989"/>
    </source>
</evidence>
<dbReference type="SUPFAM" id="SSF55785">
    <property type="entry name" value="PYP-like sensor domain (PAS domain)"/>
    <property type="match status" value="1"/>
</dbReference>
<keyword evidence="8" id="KW-0732">Signal</keyword>
<dbReference type="InterPro" id="IPR036641">
    <property type="entry name" value="HPT_dom_sf"/>
</dbReference>
<proteinExistence type="predicted"/>
<dbReference type="InterPro" id="IPR003661">
    <property type="entry name" value="HisK_dim/P_dom"/>
</dbReference>
<feature type="domain" description="PAC" evidence="24">
    <location>
        <begin position="429"/>
        <end position="481"/>
    </location>
</feature>
<evidence type="ECO:0000256" key="5">
    <source>
        <dbReference type="ARBA" id="ARBA00022553"/>
    </source>
</evidence>
<dbReference type="SMART" id="SM00448">
    <property type="entry name" value="REC"/>
    <property type="match status" value="1"/>
</dbReference>
<evidence type="ECO:0000256" key="10">
    <source>
        <dbReference type="ARBA" id="ARBA00022777"/>
    </source>
</evidence>
<keyword evidence="14" id="KW-0843">Virulence</keyword>
<evidence type="ECO:0000313" key="27">
    <source>
        <dbReference type="EMBL" id="OWR00652.1"/>
    </source>
</evidence>
<dbReference type="Gene3D" id="3.40.50.2300">
    <property type="match status" value="1"/>
</dbReference>
<dbReference type="InterPro" id="IPR013656">
    <property type="entry name" value="PAS_4"/>
</dbReference>
<dbReference type="CDD" id="cd00130">
    <property type="entry name" value="PAS"/>
    <property type="match status" value="1"/>
</dbReference>
<dbReference type="PROSITE" id="PS50109">
    <property type="entry name" value="HIS_KIN"/>
    <property type="match status" value="1"/>
</dbReference>
<dbReference type="InterPro" id="IPR005467">
    <property type="entry name" value="His_kinase_dom"/>
</dbReference>
<dbReference type="InterPro" id="IPR011006">
    <property type="entry name" value="CheY-like_superfamily"/>
</dbReference>
<dbReference type="Gene3D" id="3.30.565.10">
    <property type="entry name" value="Histidine kinase-like ATPase, C-terminal domain"/>
    <property type="match status" value="1"/>
</dbReference>
<dbReference type="EMBL" id="NISI01000016">
    <property type="protein sequence ID" value="OWR00652.1"/>
    <property type="molecule type" value="Genomic_DNA"/>
</dbReference>
<dbReference type="SUPFAM" id="SSF47226">
    <property type="entry name" value="Histidine-containing phosphotransfer domain, HPT domain"/>
    <property type="match status" value="1"/>
</dbReference>
<dbReference type="InterPro" id="IPR000014">
    <property type="entry name" value="PAS"/>
</dbReference>
<reference evidence="27 28" key="1">
    <citation type="journal article" date="2007" name="Int. J. Syst. Evol. Microbiol.">
        <title>Description of Pelomonas aquatica sp. nov. and Pelomonas puraquae sp. nov., isolated from industrial and haemodialysis water.</title>
        <authorList>
            <person name="Gomila M."/>
            <person name="Bowien B."/>
            <person name="Falsen E."/>
            <person name="Moore E.R."/>
            <person name="Lalucat J."/>
        </authorList>
    </citation>
    <scope>NUCLEOTIDE SEQUENCE [LARGE SCALE GENOMIC DNA]</scope>
    <source>
        <strain evidence="27 28">CCUG 52769</strain>
    </source>
</reference>
<dbReference type="InterPro" id="IPR004358">
    <property type="entry name" value="Sig_transdc_His_kin-like_C"/>
</dbReference>
<dbReference type="PRINTS" id="PR00344">
    <property type="entry name" value="BCTRLSENSOR"/>
</dbReference>
<evidence type="ECO:0000256" key="6">
    <source>
        <dbReference type="ARBA" id="ARBA00022679"/>
    </source>
</evidence>
<dbReference type="PROSITE" id="PS50113">
    <property type="entry name" value="PAC"/>
    <property type="match status" value="1"/>
</dbReference>
<dbReference type="Pfam" id="PF00512">
    <property type="entry name" value="HisKA"/>
    <property type="match status" value="1"/>
</dbReference>
<keyword evidence="9" id="KW-0547">Nucleotide-binding</keyword>
<dbReference type="GO" id="GO:0000155">
    <property type="term" value="F:phosphorelay sensor kinase activity"/>
    <property type="evidence" value="ECO:0007669"/>
    <property type="project" value="InterPro"/>
</dbReference>
<dbReference type="PROSITE" id="PS50112">
    <property type="entry name" value="PAS"/>
    <property type="match status" value="1"/>
</dbReference>
<dbReference type="InterPro" id="IPR003594">
    <property type="entry name" value="HATPase_dom"/>
</dbReference>
<dbReference type="FunFam" id="3.30.565.10:FF:000010">
    <property type="entry name" value="Sensor histidine kinase RcsC"/>
    <property type="match status" value="1"/>
</dbReference>
<feature type="domain" description="CHASE" evidence="25">
    <location>
        <begin position="89"/>
        <end position="253"/>
    </location>
</feature>
<name>A0A254N0N7_9BURK</name>
<dbReference type="SUPFAM" id="SSF52172">
    <property type="entry name" value="CheY-like"/>
    <property type="match status" value="1"/>
</dbReference>
<dbReference type="InterPro" id="IPR006189">
    <property type="entry name" value="CHASE_dom"/>
</dbReference>
<feature type="domain" description="Histidine kinase" evidence="21">
    <location>
        <begin position="517"/>
        <end position="741"/>
    </location>
</feature>
<evidence type="ECO:0000259" key="24">
    <source>
        <dbReference type="PROSITE" id="PS50113"/>
    </source>
</evidence>
<dbReference type="InterPro" id="IPR008207">
    <property type="entry name" value="Sig_transdc_His_kin_Hpt_dom"/>
</dbReference>
<keyword evidence="11" id="KW-0067">ATP-binding</keyword>
<dbReference type="Gene3D" id="1.10.287.130">
    <property type="match status" value="1"/>
</dbReference>
<evidence type="ECO:0000256" key="9">
    <source>
        <dbReference type="ARBA" id="ARBA00022741"/>
    </source>
</evidence>
<evidence type="ECO:0000256" key="13">
    <source>
        <dbReference type="ARBA" id="ARBA00023012"/>
    </source>
</evidence>
<feature type="domain" description="HPt" evidence="26">
    <location>
        <begin position="919"/>
        <end position="1016"/>
    </location>
</feature>
<dbReference type="CDD" id="cd17546">
    <property type="entry name" value="REC_hyHK_CKI1_RcsC-like"/>
    <property type="match status" value="1"/>
</dbReference>
<keyword evidence="15" id="KW-0472">Membrane</keyword>
<dbReference type="InterPro" id="IPR000700">
    <property type="entry name" value="PAS-assoc_C"/>
</dbReference>